<evidence type="ECO:0000256" key="2">
    <source>
        <dbReference type="ARBA" id="ARBA00023125"/>
    </source>
</evidence>
<dbReference type="SMART" id="SM00421">
    <property type="entry name" value="HTH_LUXR"/>
    <property type="match status" value="1"/>
</dbReference>
<evidence type="ECO:0000259" key="4">
    <source>
        <dbReference type="PROSITE" id="PS50043"/>
    </source>
</evidence>
<name>A0A7J5B513_9MICO</name>
<dbReference type="EMBL" id="WBJX01000001">
    <property type="protein sequence ID" value="KAB1639213.1"/>
    <property type="molecule type" value="Genomic_DNA"/>
</dbReference>
<protein>
    <recommendedName>
        <fullName evidence="4">HTH luxR-type domain-containing protein</fullName>
    </recommendedName>
</protein>
<dbReference type="OrthoDB" id="134985at2"/>
<dbReference type="Proteomes" id="UP000490386">
    <property type="component" value="Unassembled WGS sequence"/>
</dbReference>
<dbReference type="PROSITE" id="PS50043">
    <property type="entry name" value="HTH_LUXR_2"/>
    <property type="match status" value="1"/>
</dbReference>
<evidence type="ECO:0000256" key="3">
    <source>
        <dbReference type="ARBA" id="ARBA00023163"/>
    </source>
</evidence>
<keyword evidence="2" id="KW-0238">DNA-binding</keyword>
<dbReference type="CDD" id="cd06170">
    <property type="entry name" value="LuxR_C_like"/>
    <property type="match status" value="1"/>
</dbReference>
<dbReference type="PANTHER" id="PTHR44688:SF16">
    <property type="entry name" value="DNA-BINDING TRANSCRIPTIONAL ACTIVATOR DEVR_DOSR"/>
    <property type="match status" value="1"/>
</dbReference>
<dbReference type="SUPFAM" id="SSF46894">
    <property type="entry name" value="C-terminal effector domain of the bipartite response regulators"/>
    <property type="match status" value="1"/>
</dbReference>
<dbReference type="GO" id="GO:0006355">
    <property type="term" value="P:regulation of DNA-templated transcription"/>
    <property type="evidence" value="ECO:0007669"/>
    <property type="project" value="InterPro"/>
</dbReference>
<evidence type="ECO:0000313" key="5">
    <source>
        <dbReference type="EMBL" id="KAB1639213.1"/>
    </source>
</evidence>
<sequence length="855" mass="93537">MHATTRELLVRERLLRALDDDTARITLLHAPSGYGKTTLLRMWVDAGRHTGRLLWVTFGASTTTRNSVWEQIARAALREGLVTSLQFEDLLTLINTDDFEKRDLIAAMRGEGAFTIILDGYERLGDLARVIDEDLLRGTEHVPGMRAIVAARGRTTLGQQRLQLHDRVHVISNVDLEFTEAEVDEFFTLVVGESRHAAPRDVYEATGGYAIAVRAAILELSRSGPRAAHWRENALNSTNLSGQLPNEELANFARITSVVPYFDTSLARMLVPNTDPDAAIRVLEADGFGRHIAFTRTSRAFQYVTALREALHEELRTESPAEYKRAASIASAWLGGNGDPEGALDLALEVGDYELASRICARLLLSVVEAYTTDRYEARLQHLPQEVLAAYPILAFVLGLARLANPVLRGGAKPLLQIAAGMRIPNGLSPERRTEYLCFKVFASRTLGRYQESAELARQVLDVVAAQGAAGSSTTLSPVFTRGAALSLFLVGDVKGAHAAVASTFVVPQSQSSRNLSFSDAAGYKAIDGDMPASRAMLAQIDDGAWTTTSERGHLGTFGHIARSYGYLEDQEWAMARATLEDIERHTVTSDLWPHLQEPIMLARLAQGEALAEARRVEEMLDGPLATPGNAESLGLFRVKAFLVVLWLAAGRPARARKLLDGYAADDFRTLPARALLALVDGDADQSMRLVSRSLDFVKTPRMRMSVHALGAAASLRAGDRDVALSMVGLASSLGREYGLVSPLLLLPDRDREALAILSRESGGADDVEMFDSLDVATTIQEVSAMPQFTERERVVVHALARHASPARIAEELFVSPNTVKTQLRSAYKKLGVHSRPEALRRAESLGLLRDRSDD</sequence>
<dbReference type="InterPro" id="IPR036388">
    <property type="entry name" value="WH-like_DNA-bd_sf"/>
</dbReference>
<gene>
    <name evidence="5" type="ORF">F8O03_02400</name>
</gene>
<dbReference type="SUPFAM" id="SSF52540">
    <property type="entry name" value="P-loop containing nucleoside triphosphate hydrolases"/>
    <property type="match status" value="1"/>
</dbReference>
<proteinExistence type="predicted"/>
<evidence type="ECO:0000256" key="1">
    <source>
        <dbReference type="ARBA" id="ARBA00023015"/>
    </source>
</evidence>
<dbReference type="RefSeq" id="WP_151422228.1">
    <property type="nucleotide sequence ID" value="NZ_WBJX01000001.1"/>
</dbReference>
<dbReference type="Gene3D" id="3.40.50.300">
    <property type="entry name" value="P-loop containing nucleotide triphosphate hydrolases"/>
    <property type="match status" value="1"/>
</dbReference>
<keyword evidence="3" id="KW-0804">Transcription</keyword>
<dbReference type="Pfam" id="PF00196">
    <property type="entry name" value="GerE"/>
    <property type="match status" value="1"/>
</dbReference>
<dbReference type="Gene3D" id="1.10.10.10">
    <property type="entry name" value="Winged helix-like DNA-binding domain superfamily/Winged helix DNA-binding domain"/>
    <property type="match status" value="1"/>
</dbReference>
<dbReference type="InterPro" id="IPR016032">
    <property type="entry name" value="Sig_transdc_resp-reg_C-effctor"/>
</dbReference>
<reference evidence="5 6" key="1">
    <citation type="submission" date="2019-09" db="EMBL/GenBank/DDBJ databases">
        <title>Phylogeny of genus Pseudoclavibacter and closely related genus.</title>
        <authorList>
            <person name="Li Y."/>
        </authorList>
    </citation>
    <scope>NUCLEOTIDE SEQUENCE [LARGE SCALE GENOMIC DNA]</scope>
    <source>
        <strain evidence="5 6">THG-MD12</strain>
    </source>
</reference>
<dbReference type="InterPro" id="IPR000792">
    <property type="entry name" value="Tscrpt_reg_LuxR_C"/>
</dbReference>
<evidence type="ECO:0000313" key="6">
    <source>
        <dbReference type="Proteomes" id="UP000490386"/>
    </source>
</evidence>
<accession>A0A7J5B513</accession>
<organism evidence="5 6">
    <name type="scientific">Pseudoclavibacter terrae</name>
    <dbReference type="NCBI Taxonomy" id="1530195"/>
    <lineage>
        <taxon>Bacteria</taxon>
        <taxon>Bacillati</taxon>
        <taxon>Actinomycetota</taxon>
        <taxon>Actinomycetes</taxon>
        <taxon>Micrococcales</taxon>
        <taxon>Microbacteriaceae</taxon>
        <taxon>Pseudoclavibacter</taxon>
    </lineage>
</organism>
<dbReference type="AlphaFoldDB" id="A0A7J5B513"/>
<dbReference type="PANTHER" id="PTHR44688">
    <property type="entry name" value="DNA-BINDING TRANSCRIPTIONAL ACTIVATOR DEVR_DOSR"/>
    <property type="match status" value="1"/>
</dbReference>
<keyword evidence="1" id="KW-0805">Transcription regulation</keyword>
<feature type="domain" description="HTH luxR-type" evidence="4">
    <location>
        <begin position="782"/>
        <end position="847"/>
    </location>
</feature>
<dbReference type="InterPro" id="IPR027417">
    <property type="entry name" value="P-loop_NTPase"/>
</dbReference>
<comment type="caution">
    <text evidence="5">The sequence shown here is derived from an EMBL/GenBank/DDBJ whole genome shotgun (WGS) entry which is preliminary data.</text>
</comment>
<dbReference type="GO" id="GO:0003677">
    <property type="term" value="F:DNA binding"/>
    <property type="evidence" value="ECO:0007669"/>
    <property type="project" value="UniProtKB-KW"/>
</dbReference>
<keyword evidence="6" id="KW-1185">Reference proteome</keyword>